<feature type="transmembrane region" description="Helical" evidence="1">
    <location>
        <begin position="101"/>
        <end position="126"/>
    </location>
</feature>
<sequence>MGRYIRDDGDDLLIGWLERKGDDFPFYRGRPVALTLFDWVIILAAVVAGVGLLFTTLALFPSGLAGFIPAIVYVAVPLGALILVAGSSWTALFRPLQWNDAVIILGFFLLNAAVTIGVGALAVNLFETSRNPAVAIIETSTDFERALFFLKAVIQLLGEEIFSVLPFLAMLAWLYHSVGIRRTKAVFLAALVASILFALIHLPTYQWHLPQALVALVPIRMVLLLPYIITKNIWVSTAVHVLNDWAIFGLPLVVAMAAH</sequence>
<protein>
    <recommendedName>
        <fullName evidence="2">CAAX prenyl protease 2/Lysostaphin resistance protein A-like domain-containing protein</fullName>
    </recommendedName>
</protein>
<feature type="transmembrane region" description="Helical" evidence="1">
    <location>
        <begin position="66"/>
        <end position="89"/>
    </location>
</feature>
<feature type="transmembrane region" description="Helical" evidence="1">
    <location>
        <begin position="209"/>
        <end position="229"/>
    </location>
</feature>
<evidence type="ECO:0000313" key="4">
    <source>
        <dbReference type="Proteomes" id="UP000220034"/>
    </source>
</evidence>
<feature type="transmembrane region" description="Helical" evidence="1">
    <location>
        <begin position="241"/>
        <end position="258"/>
    </location>
</feature>
<accession>A0A2C9CVG8</accession>
<dbReference type="InterPro" id="IPR003675">
    <property type="entry name" value="Rce1/LyrA-like_dom"/>
</dbReference>
<dbReference type="GO" id="GO:0080120">
    <property type="term" value="P:CAAX-box protein maturation"/>
    <property type="evidence" value="ECO:0007669"/>
    <property type="project" value="UniProtKB-ARBA"/>
</dbReference>
<gene>
    <name evidence="3" type="ORF">SAMN06273572_10926</name>
</gene>
<proteinExistence type="predicted"/>
<evidence type="ECO:0000313" key="3">
    <source>
        <dbReference type="EMBL" id="SOH95267.1"/>
    </source>
</evidence>
<keyword evidence="1" id="KW-0472">Membrane</keyword>
<dbReference type="GO" id="GO:0004175">
    <property type="term" value="F:endopeptidase activity"/>
    <property type="evidence" value="ECO:0007669"/>
    <property type="project" value="UniProtKB-ARBA"/>
</dbReference>
<name>A0A2C9CVG8_9RHOB</name>
<keyword evidence="1" id="KW-0812">Transmembrane</keyword>
<evidence type="ECO:0000259" key="2">
    <source>
        <dbReference type="Pfam" id="PF02517"/>
    </source>
</evidence>
<organism evidence="3 4">
    <name type="scientific">Pontivivens marinum</name>
    <dbReference type="NCBI Taxonomy" id="1690039"/>
    <lineage>
        <taxon>Bacteria</taxon>
        <taxon>Pseudomonadati</taxon>
        <taxon>Pseudomonadota</taxon>
        <taxon>Alphaproteobacteria</taxon>
        <taxon>Rhodobacterales</taxon>
        <taxon>Paracoccaceae</taxon>
        <taxon>Pontivivens</taxon>
    </lineage>
</organism>
<feature type="transmembrane region" description="Helical" evidence="1">
    <location>
        <begin position="36"/>
        <end position="60"/>
    </location>
</feature>
<reference evidence="4" key="1">
    <citation type="submission" date="2017-09" db="EMBL/GenBank/DDBJ databases">
        <authorList>
            <person name="Varghese N."/>
            <person name="Submissions S."/>
        </authorList>
    </citation>
    <scope>NUCLEOTIDE SEQUENCE [LARGE SCALE GENOMIC DNA]</scope>
    <source>
        <strain evidence="4">C7</strain>
    </source>
</reference>
<feature type="domain" description="CAAX prenyl protease 2/Lysostaphin resistance protein A-like" evidence="2">
    <location>
        <begin position="146"/>
        <end position="245"/>
    </location>
</feature>
<dbReference type="EMBL" id="OCTN01000009">
    <property type="protein sequence ID" value="SOH95267.1"/>
    <property type="molecule type" value="Genomic_DNA"/>
</dbReference>
<feature type="transmembrane region" description="Helical" evidence="1">
    <location>
        <begin position="185"/>
        <end position="203"/>
    </location>
</feature>
<dbReference type="AlphaFoldDB" id="A0A2C9CVG8"/>
<feature type="transmembrane region" description="Helical" evidence="1">
    <location>
        <begin position="146"/>
        <end position="173"/>
    </location>
</feature>
<evidence type="ECO:0000256" key="1">
    <source>
        <dbReference type="SAM" id="Phobius"/>
    </source>
</evidence>
<keyword evidence="1" id="KW-1133">Transmembrane helix</keyword>
<keyword evidence="4" id="KW-1185">Reference proteome</keyword>
<dbReference type="Pfam" id="PF02517">
    <property type="entry name" value="Rce1-like"/>
    <property type="match status" value="1"/>
</dbReference>
<dbReference type="Proteomes" id="UP000220034">
    <property type="component" value="Unassembled WGS sequence"/>
</dbReference>